<accession>A0A2T7C8G1</accession>
<organism evidence="2 3">
    <name type="scientific">Panicum hallii var. hallii</name>
    <dbReference type="NCBI Taxonomy" id="1504633"/>
    <lineage>
        <taxon>Eukaryota</taxon>
        <taxon>Viridiplantae</taxon>
        <taxon>Streptophyta</taxon>
        <taxon>Embryophyta</taxon>
        <taxon>Tracheophyta</taxon>
        <taxon>Spermatophyta</taxon>
        <taxon>Magnoliopsida</taxon>
        <taxon>Liliopsida</taxon>
        <taxon>Poales</taxon>
        <taxon>Poaceae</taxon>
        <taxon>PACMAD clade</taxon>
        <taxon>Panicoideae</taxon>
        <taxon>Panicodae</taxon>
        <taxon>Paniceae</taxon>
        <taxon>Panicinae</taxon>
        <taxon>Panicum</taxon>
        <taxon>Panicum sect. Panicum</taxon>
    </lineage>
</organism>
<protein>
    <submittedName>
        <fullName evidence="2">Uncharacterized protein</fullName>
    </submittedName>
</protein>
<dbReference type="Proteomes" id="UP000244336">
    <property type="component" value="Chromosome 9"/>
</dbReference>
<evidence type="ECO:0000313" key="2">
    <source>
        <dbReference type="EMBL" id="PUZ39618.1"/>
    </source>
</evidence>
<reference evidence="2 3" key="1">
    <citation type="submission" date="2018-04" db="EMBL/GenBank/DDBJ databases">
        <title>WGS assembly of Panicum hallii var. hallii HAL2.</title>
        <authorList>
            <person name="Lovell J."/>
            <person name="Jenkins J."/>
            <person name="Lowry D."/>
            <person name="Mamidi S."/>
            <person name="Sreedasyam A."/>
            <person name="Weng X."/>
            <person name="Barry K."/>
            <person name="Bonette J."/>
            <person name="Campitelli B."/>
            <person name="Daum C."/>
            <person name="Gordon S."/>
            <person name="Gould B."/>
            <person name="Lipzen A."/>
            <person name="MacQueen A."/>
            <person name="Palacio-Mejia J."/>
            <person name="Plott C."/>
            <person name="Shakirov E."/>
            <person name="Shu S."/>
            <person name="Yoshinaga Y."/>
            <person name="Zane M."/>
            <person name="Rokhsar D."/>
            <person name="Grimwood J."/>
            <person name="Schmutz J."/>
            <person name="Juenger T."/>
        </authorList>
    </citation>
    <scope>NUCLEOTIDE SEQUENCE [LARGE SCALE GENOMIC DNA]</scope>
    <source>
        <strain evidence="3">cv. HAL2</strain>
    </source>
</reference>
<dbReference type="Gramene" id="PUZ39618">
    <property type="protein sequence ID" value="PUZ39618"/>
    <property type="gene ID" value="GQ55_9G340900"/>
</dbReference>
<sequence length="84" mass="9497">MVQRRLFASGCFSTSQRRPPQQRSHPRLHYEAGTLQCGERPGCRACRHHEALPAGRRGLVLLMVGRAHPTLLQKKICANTSNFF</sequence>
<dbReference type="AlphaFoldDB" id="A0A2T7C8G1"/>
<feature type="compositionally biased region" description="Low complexity" evidence="1">
    <location>
        <begin position="13"/>
        <end position="23"/>
    </location>
</feature>
<evidence type="ECO:0000313" key="3">
    <source>
        <dbReference type="Proteomes" id="UP000244336"/>
    </source>
</evidence>
<name>A0A2T7C8G1_9POAL</name>
<gene>
    <name evidence="2" type="ORF">GQ55_9G340900</name>
</gene>
<proteinExistence type="predicted"/>
<keyword evidence="3" id="KW-1185">Reference proteome</keyword>
<dbReference type="EMBL" id="CM009757">
    <property type="protein sequence ID" value="PUZ39618.1"/>
    <property type="molecule type" value="Genomic_DNA"/>
</dbReference>
<evidence type="ECO:0000256" key="1">
    <source>
        <dbReference type="SAM" id="MobiDB-lite"/>
    </source>
</evidence>
<feature type="region of interest" description="Disordered" evidence="1">
    <location>
        <begin position="1"/>
        <end position="26"/>
    </location>
</feature>